<keyword evidence="3" id="KW-1185">Reference proteome</keyword>
<protein>
    <submittedName>
        <fullName evidence="2">Putative secreted protein</fullName>
    </submittedName>
</protein>
<reference evidence="2 3" key="1">
    <citation type="journal article" date="2015" name="Int. J. Syst. Evol. Microbiol.">
        <title>Description of Sphingopyxis fribergensis sp. nov. - a soil bacterium with the ability to degrade styrene and phenylacetic acid.</title>
        <authorList>
            <person name="Oelschlagel M."/>
            <person name="Ruckert C."/>
            <person name="Kalinowski J."/>
            <person name="Schmidt G."/>
            <person name="Schlomann M."/>
            <person name="Tischler D."/>
        </authorList>
    </citation>
    <scope>NUCLEOTIDE SEQUENCE [LARGE SCALE GENOMIC DNA]</scope>
    <source>
        <strain evidence="2 3">Kp5.2</strain>
    </source>
</reference>
<dbReference type="KEGG" id="sphk:SKP52_05750"/>
<organism evidence="2 3">
    <name type="scientific">Sphingopyxis fribergensis</name>
    <dbReference type="NCBI Taxonomy" id="1515612"/>
    <lineage>
        <taxon>Bacteria</taxon>
        <taxon>Pseudomonadati</taxon>
        <taxon>Pseudomonadota</taxon>
        <taxon>Alphaproteobacteria</taxon>
        <taxon>Sphingomonadales</taxon>
        <taxon>Sphingomonadaceae</taxon>
        <taxon>Sphingopyxis</taxon>
    </lineage>
</organism>
<keyword evidence="1" id="KW-0732">Signal</keyword>
<feature type="signal peptide" evidence="1">
    <location>
        <begin position="1"/>
        <end position="23"/>
    </location>
</feature>
<evidence type="ECO:0000313" key="2">
    <source>
        <dbReference type="EMBL" id="AJA08075.1"/>
    </source>
</evidence>
<dbReference type="OrthoDB" id="7452458at2"/>
<dbReference type="EMBL" id="CP009122">
    <property type="protein sequence ID" value="AJA08075.1"/>
    <property type="molecule type" value="Genomic_DNA"/>
</dbReference>
<evidence type="ECO:0000256" key="1">
    <source>
        <dbReference type="SAM" id="SignalP"/>
    </source>
</evidence>
<evidence type="ECO:0000313" key="3">
    <source>
        <dbReference type="Proteomes" id="UP000030907"/>
    </source>
</evidence>
<accession>A0A0A7PDI7</accession>
<sequence>MIARFLGTLLASLGLALAPLASAATILMVPSCSGASHLMVLPHDPASPPERGGGCAKACHAMTDRRAKSPTGRKSCC</sequence>
<dbReference type="RefSeq" id="WP_148309035.1">
    <property type="nucleotide sequence ID" value="NZ_CP009122.1"/>
</dbReference>
<dbReference type="Proteomes" id="UP000030907">
    <property type="component" value="Chromosome"/>
</dbReference>
<proteinExistence type="predicted"/>
<dbReference type="AlphaFoldDB" id="A0A0A7PDI7"/>
<gene>
    <name evidence="2" type="ORF">SKP52_05750</name>
</gene>
<dbReference type="STRING" id="1515612.SKP52_05750"/>
<feature type="chain" id="PRO_5002030658" evidence="1">
    <location>
        <begin position="24"/>
        <end position="77"/>
    </location>
</feature>
<dbReference type="HOGENOM" id="CLU_2636188_0_0_5"/>
<name>A0A0A7PDI7_9SPHN</name>